<evidence type="ECO:0000313" key="3">
    <source>
        <dbReference type="EMBL" id="KAH3813269.1"/>
    </source>
</evidence>
<dbReference type="AlphaFoldDB" id="A0A9D4GCX2"/>
<evidence type="ECO:0000313" key="2">
    <source>
        <dbReference type="EMBL" id="KAH3813265.1"/>
    </source>
</evidence>
<dbReference type="EMBL" id="JAIWYP010000006">
    <property type="protein sequence ID" value="KAH3813269.1"/>
    <property type="molecule type" value="Genomic_DNA"/>
</dbReference>
<name>A0A9D4GCX2_DREPO</name>
<feature type="region of interest" description="Disordered" evidence="1">
    <location>
        <begin position="21"/>
        <end position="42"/>
    </location>
</feature>
<dbReference type="EMBL" id="JAIWYP010000006">
    <property type="protein sequence ID" value="KAH3813265.1"/>
    <property type="molecule type" value="Genomic_DNA"/>
</dbReference>
<reference evidence="3" key="2">
    <citation type="submission" date="2020-11" db="EMBL/GenBank/DDBJ databases">
        <authorList>
            <person name="McCartney M.A."/>
            <person name="Auch B."/>
            <person name="Kono T."/>
            <person name="Mallez S."/>
            <person name="Becker A."/>
            <person name="Gohl D.M."/>
            <person name="Silverstein K.A.T."/>
            <person name="Koren S."/>
            <person name="Bechman K.B."/>
            <person name="Herman A."/>
            <person name="Abrahante J.E."/>
            <person name="Garbe J."/>
        </authorList>
    </citation>
    <scope>NUCLEOTIDE SEQUENCE</scope>
    <source>
        <strain evidence="3">Duluth1</strain>
        <tissue evidence="3">Whole animal</tissue>
    </source>
</reference>
<accession>A0A9D4GCX2</accession>
<evidence type="ECO:0000256" key="1">
    <source>
        <dbReference type="SAM" id="MobiDB-lite"/>
    </source>
</evidence>
<proteinExistence type="predicted"/>
<dbReference type="Proteomes" id="UP000828390">
    <property type="component" value="Unassembled WGS sequence"/>
</dbReference>
<organism evidence="3 4">
    <name type="scientific">Dreissena polymorpha</name>
    <name type="common">Zebra mussel</name>
    <name type="synonym">Mytilus polymorpha</name>
    <dbReference type="NCBI Taxonomy" id="45954"/>
    <lineage>
        <taxon>Eukaryota</taxon>
        <taxon>Metazoa</taxon>
        <taxon>Spiralia</taxon>
        <taxon>Lophotrochozoa</taxon>
        <taxon>Mollusca</taxon>
        <taxon>Bivalvia</taxon>
        <taxon>Autobranchia</taxon>
        <taxon>Heteroconchia</taxon>
        <taxon>Euheterodonta</taxon>
        <taxon>Imparidentia</taxon>
        <taxon>Neoheterodontei</taxon>
        <taxon>Myida</taxon>
        <taxon>Dreissenoidea</taxon>
        <taxon>Dreissenidae</taxon>
        <taxon>Dreissena</taxon>
    </lineage>
</organism>
<evidence type="ECO:0000313" key="4">
    <source>
        <dbReference type="Proteomes" id="UP000828390"/>
    </source>
</evidence>
<protein>
    <submittedName>
        <fullName evidence="3">Uncharacterized protein</fullName>
    </submittedName>
</protein>
<comment type="caution">
    <text evidence="3">The sequence shown here is derived from an EMBL/GenBank/DDBJ whole genome shotgun (WGS) entry which is preliminary data.</text>
</comment>
<gene>
    <name evidence="2" type="ORF">DPMN_141718</name>
    <name evidence="3" type="ORF">DPMN_141722</name>
</gene>
<sequence>MRPNVRPNEEMRYCISYADSVRKQTGQKSPTPMRMKELSPALTNNRWTTRHLQMYRLSLLISKRCIGHSISNNATST</sequence>
<keyword evidence="4" id="KW-1185">Reference proteome</keyword>
<reference evidence="3" key="1">
    <citation type="journal article" date="2019" name="bioRxiv">
        <title>The Genome of the Zebra Mussel, Dreissena polymorpha: A Resource for Invasive Species Research.</title>
        <authorList>
            <person name="McCartney M.A."/>
            <person name="Auch B."/>
            <person name="Kono T."/>
            <person name="Mallez S."/>
            <person name="Zhang Y."/>
            <person name="Obille A."/>
            <person name="Becker A."/>
            <person name="Abrahante J.E."/>
            <person name="Garbe J."/>
            <person name="Badalamenti J.P."/>
            <person name="Herman A."/>
            <person name="Mangelson H."/>
            <person name="Liachko I."/>
            <person name="Sullivan S."/>
            <person name="Sone E.D."/>
            <person name="Koren S."/>
            <person name="Silverstein K.A.T."/>
            <person name="Beckman K.B."/>
            <person name="Gohl D.M."/>
        </authorList>
    </citation>
    <scope>NUCLEOTIDE SEQUENCE</scope>
    <source>
        <strain evidence="3">Duluth1</strain>
        <tissue evidence="3">Whole animal</tissue>
    </source>
</reference>